<sequence>MTKISNVNVYGLAQSILRSGYPLRDHEISEAVFQSEINLIQQAIQDGDTTNPHIKRAISLANAKGGGHDQFLTGIIVQFDLSASLKCWPELQRYHFLDFVSSMSTMHCVSKFKVRNCCNQFVSEQVIATVENLQEKYNGIPADHIDEKKSAYLELLYNMPSGFELTAGMTTNYRQLKTMYAQRRRQGEHRLPDWWYINDWIETLPLSNHLITGGAQ</sequence>
<dbReference type="Proteomes" id="UP000526033">
    <property type="component" value="Unassembled WGS sequence"/>
</dbReference>
<accession>A0A7X9HGR7</accession>
<protein>
    <submittedName>
        <fullName evidence="1">Uncharacterized protein</fullName>
    </submittedName>
</protein>
<comment type="caution">
    <text evidence="1">The sequence shown here is derived from an EMBL/GenBank/DDBJ whole genome shotgun (WGS) entry which is preliminary data.</text>
</comment>
<evidence type="ECO:0000313" key="1">
    <source>
        <dbReference type="EMBL" id="NMB70174.1"/>
    </source>
</evidence>
<name>A0A7X9HGR7_UNCKA</name>
<dbReference type="EMBL" id="JAAZNL010000034">
    <property type="protein sequence ID" value="NMB70174.1"/>
    <property type="molecule type" value="Genomic_DNA"/>
</dbReference>
<proteinExistence type="predicted"/>
<reference evidence="1 2" key="1">
    <citation type="journal article" date="2020" name="Biotechnol. Biofuels">
        <title>New insights from the biogas microbiome by comprehensive genome-resolved metagenomics of nearly 1600 species originating from multiple anaerobic digesters.</title>
        <authorList>
            <person name="Campanaro S."/>
            <person name="Treu L."/>
            <person name="Rodriguez-R L.M."/>
            <person name="Kovalovszki A."/>
            <person name="Ziels R.M."/>
            <person name="Maus I."/>
            <person name="Zhu X."/>
            <person name="Kougias P.G."/>
            <person name="Basile A."/>
            <person name="Luo G."/>
            <person name="Schluter A."/>
            <person name="Konstantinidis K.T."/>
            <person name="Angelidaki I."/>
        </authorList>
    </citation>
    <scope>NUCLEOTIDE SEQUENCE [LARGE SCALE GENOMIC DNA]</scope>
    <source>
        <strain evidence="1">AS27yjCOA_165</strain>
    </source>
</reference>
<gene>
    <name evidence="1" type="ORF">GYA27_03170</name>
</gene>
<dbReference type="AlphaFoldDB" id="A0A7X9HGR7"/>
<organism evidence="1 2">
    <name type="scientific">candidate division WWE3 bacterium</name>
    <dbReference type="NCBI Taxonomy" id="2053526"/>
    <lineage>
        <taxon>Bacteria</taxon>
        <taxon>Katanobacteria</taxon>
    </lineage>
</organism>
<evidence type="ECO:0000313" key="2">
    <source>
        <dbReference type="Proteomes" id="UP000526033"/>
    </source>
</evidence>